<dbReference type="InterPro" id="IPR046341">
    <property type="entry name" value="SET_dom_sf"/>
</dbReference>
<organism evidence="1 2">
    <name type="scientific">Caenorhabditis briggsae</name>
    <dbReference type="NCBI Taxonomy" id="6238"/>
    <lineage>
        <taxon>Eukaryota</taxon>
        <taxon>Metazoa</taxon>
        <taxon>Ecdysozoa</taxon>
        <taxon>Nematoda</taxon>
        <taxon>Chromadorea</taxon>
        <taxon>Rhabditida</taxon>
        <taxon>Rhabditina</taxon>
        <taxon>Rhabditomorpha</taxon>
        <taxon>Rhabditoidea</taxon>
        <taxon>Rhabditidae</taxon>
        <taxon>Peloderinae</taxon>
        <taxon>Caenorhabditis</taxon>
    </lineage>
</organism>
<proteinExistence type="predicted"/>
<name>A0AAE8ZPA9_CAEBR</name>
<dbReference type="Proteomes" id="UP000827892">
    <property type="component" value="Chromosome X"/>
</dbReference>
<dbReference type="EMBL" id="CP090896">
    <property type="protein sequence ID" value="ULT81135.1"/>
    <property type="molecule type" value="Genomic_DNA"/>
</dbReference>
<sequence length="98" mass="10931">MGVVLEEEDEYAKRVWSQGKTFYDAELIKDAAAGELCNDRNVSKGYVNPKLEFRDTKTKGYGIFAKEDISSGEFLAEYAGELIVVWKEGNLASIKGTQ</sequence>
<dbReference type="Gene3D" id="2.170.270.10">
    <property type="entry name" value="SET domain"/>
    <property type="match status" value="1"/>
</dbReference>
<evidence type="ECO:0000313" key="1">
    <source>
        <dbReference type="EMBL" id="ULT81135.1"/>
    </source>
</evidence>
<gene>
    <name evidence="1" type="ORF">L3Y34_011192</name>
</gene>
<protein>
    <recommendedName>
        <fullName evidence="3">SET domain-containing protein</fullName>
    </recommendedName>
</protein>
<accession>A0AAE8ZPA9</accession>
<dbReference type="AlphaFoldDB" id="A0AAE8ZPA9"/>
<evidence type="ECO:0008006" key="3">
    <source>
        <dbReference type="Google" id="ProtNLM"/>
    </source>
</evidence>
<dbReference type="SUPFAM" id="SSF82199">
    <property type="entry name" value="SET domain"/>
    <property type="match status" value="1"/>
</dbReference>
<reference evidence="1 2" key="1">
    <citation type="submission" date="2022-05" db="EMBL/GenBank/DDBJ databases">
        <title>Chromosome-level reference genomes for two strains of Caenorhabditis briggsae: an improved platform for comparative genomics.</title>
        <authorList>
            <person name="Stevens L."/>
            <person name="Andersen E.C."/>
        </authorList>
    </citation>
    <scope>NUCLEOTIDE SEQUENCE [LARGE SCALE GENOMIC DNA]</scope>
    <source>
        <strain evidence="1">QX1410_ONT</strain>
        <tissue evidence="1">Whole-organism</tissue>
    </source>
</reference>
<evidence type="ECO:0000313" key="2">
    <source>
        <dbReference type="Proteomes" id="UP000827892"/>
    </source>
</evidence>